<dbReference type="InterPro" id="IPR012944">
    <property type="entry name" value="SusD_RagB_dom"/>
</dbReference>
<evidence type="ECO:0000313" key="9">
    <source>
        <dbReference type="Proteomes" id="UP000263900"/>
    </source>
</evidence>
<dbReference type="GO" id="GO:0009279">
    <property type="term" value="C:cell outer membrane"/>
    <property type="evidence" value="ECO:0007669"/>
    <property type="project" value="UniProtKB-SubCell"/>
</dbReference>
<keyword evidence="9" id="KW-1185">Reference proteome</keyword>
<dbReference type="Pfam" id="PF14322">
    <property type="entry name" value="SusD-like_3"/>
    <property type="match status" value="1"/>
</dbReference>
<keyword evidence="5" id="KW-0998">Cell outer membrane</keyword>
<evidence type="ECO:0000256" key="4">
    <source>
        <dbReference type="ARBA" id="ARBA00023136"/>
    </source>
</evidence>
<evidence type="ECO:0000256" key="3">
    <source>
        <dbReference type="ARBA" id="ARBA00022729"/>
    </source>
</evidence>
<dbReference type="PROSITE" id="PS51257">
    <property type="entry name" value="PROKAR_LIPOPROTEIN"/>
    <property type="match status" value="1"/>
</dbReference>
<organism evidence="8 9">
    <name type="scientific">Paraflavitalea soli</name>
    <dbReference type="NCBI Taxonomy" id="2315862"/>
    <lineage>
        <taxon>Bacteria</taxon>
        <taxon>Pseudomonadati</taxon>
        <taxon>Bacteroidota</taxon>
        <taxon>Chitinophagia</taxon>
        <taxon>Chitinophagales</taxon>
        <taxon>Chitinophagaceae</taxon>
        <taxon>Paraflavitalea</taxon>
    </lineage>
</organism>
<sequence length="670" mass="76299">MKQKQIIIGVLLTGVIACLASCRKYLNVEHYFNDRQSEERIFKSKDYTEQWLASAYNALLNNNLEMGNTGNNLTNYSDDMYFNESSGGNGEKYRRFKFGEYDHTWVQSWSQSYGGIRQASVMLNSMSDGSTFTESQVAGYKAQARFVRAYLYWLLLRKYGPVPIMPVKGVNYDDSYDNLSYPRNTYDEVATFIAEEMALAAKDLPLKWDNRNIARPTRGAALATRAKALLFAASPLANGNPEMADFTNDKGQPLISLQYNEEKWARAAAACKDVIDLGVYKLYTTVSRTRGTTDYPATITPPFHPDYSVRNFPDGWADIDPFESYRSVFNGELYASENPEMIFTRGDNQINAEGGIMALARLQMPKTGGGYNSHGLTLKQCDAYCMDDGTPFDRQAVRSKYGNNMFVQASELNDFKPLLANVWKEFAHREPRFYASVAYSGALWTMSSAVSNLPTVTNQQIHYYRGEFNGYINGDTWLPTGIGIMKFVNPKDNNSGNGGKIFPKVDLAIRYADILLMYAESLNELSGTYTIPSWDSSASNAVSRNIEDMKKAIGQVRIRGGIPNFDLSIYGSKEELRKKIKRERQVEFLGENQRYYDLRRWKDAPADEAEQIYGFNTFMTKDQATLFYTPVRVPLLQTTFSRKMYFWPIDWDELKKNKRLNQSPGWPSFD</sequence>
<dbReference type="Proteomes" id="UP000263900">
    <property type="component" value="Chromosome"/>
</dbReference>
<evidence type="ECO:0000256" key="2">
    <source>
        <dbReference type="ARBA" id="ARBA00006275"/>
    </source>
</evidence>
<dbReference type="EMBL" id="CP032157">
    <property type="protein sequence ID" value="AXY73656.1"/>
    <property type="molecule type" value="Genomic_DNA"/>
</dbReference>
<dbReference type="Pfam" id="PF07980">
    <property type="entry name" value="SusD_RagB"/>
    <property type="match status" value="1"/>
</dbReference>
<dbReference type="InterPro" id="IPR011990">
    <property type="entry name" value="TPR-like_helical_dom_sf"/>
</dbReference>
<name>A0A3B7MKU8_9BACT</name>
<dbReference type="SUPFAM" id="SSF48452">
    <property type="entry name" value="TPR-like"/>
    <property type="match status" value="1"/>
</dbReference>
<dbReference type="AlphaFoldDB" id="A0A3B7MKU8"/>
<dbReference type="KEGG" id="pseg:D3H65_06550"/>
<proteinExistence type="inferred from homology"/>
<keyword evidence="4" id="KW-0472">Membrane</keyword>
<accession>A0A3B7MKU8</accession>
<gene>
    <name evidence="8" type="ORF">D3H65_06550</name>
</gene>
<comment type="subcellular location">
    <subcellularLocation>
        <location evidence="1">Cell outer membrane</location>
    </subcellularLocation>
</comment>
<evidence type="ECO:0000256" key="1">
    <source>
        <dbReference type="ARBA" id="ARBA00004442"/>
    </source>
</evidence>
<protein>
    <submittedName>
        <fullName evidence="8">RagB/SusD family nutrient uptake outer membrane protein</fullName>
    </submittedName>
</protein>
<comment type="similarity">
    <text evidence="2">Belongs to the SusD family.</text>
</comment>
<evidence type="ECO:0000259" key="7">
    <source>
        <dbReference type="Pfam" id="PF14322"/>
    </source>
</evidence>
<feature type="domain" description="SusD-like N-terminal" evidence="7">
    <location>
        <begin position="24"/>
        <end position="228"/>
    </location>
</feature>
<evidence type="ECO:0000313" key="8">
    <source>
        <dbReference type="EMBL" id="AXY73656.1"/>
    </source>
</evidence>
<dbReference type="OrthoDB" id="608091at2"/>
<dbReference type="Gene3D" id="1.25.40.390">
    <property type="match status" value="1"/>
</dbReference>
<reference evidence="8 9" key="1">
    <citation type="submission" date="2018-09" db="EMBL/GenBank/DDBJ databases">
        <title>Genome sequencing of strain 6GH32-13.</title>
        <authorList>
            <person name="Weon H.-Y."/>
            <person name="Heo J."/>
            <person name="Kwon S.-W."/>
        </authorList>
    </citation>
    <scope>NUCLEOTIDE SEQUENCE [LARGE SCALE GENOMIC DNA]</scope>
    <source>
        <strain evidence="8 9">5GH32-13</strain>
    </source>
</reference>
<keyword evidence="3" id="KW-0732">Signal</keyword>
<dbReference type="RefSeq" id="WP_119049491.1">
    <property type="nucleotide sequence ID" value="NZ_CP032157.1"/>
</dbReference>
<evidence type="ECO:0000256" key="5">
    <source>
        <dbReference type="ARBA" id="ARBA00023237"/>
    </source>
</evidence>
<evidence type="ECO:0000259" key="6">
    <source>
        <dbReference type="Pfam" id="PF07980"/>
    </source>
</evidence>
<feature type="domain" description="RagB/SusD" evidence="6">
    <location>
        <begin position="340"/>
        <end position="666"/>
    </location>
</feature>
<dbReference type="InterPro" id="IPR033985">
    <property type="entry name" value="SusD-like_N"/>
</dbReference>